<evidence type="ECO:0000259" key="18">
    <source>
        <dbReference type="Pfam" id="PF00361"/>
    </source>
</evidence>
<dbReference type="GeneID" id="30219929"/>
<feature type="domain" description="NADH:ubiquinone oxidoreductase chain 4 N-terminal" evidence="19">
    <location>
        <begin position="1"/>
        <end position="103"/>
    </location>
</feature>
<keyword evidence="12 17" id="KW-0520">NAD</keyword>
<feature type="transmembrane region" description="Helical" evidence="17">
    <location>
        <begin position="87"/>
        <end position="106"/>
    </location>
</feature>
<keyword evidence="15 17" id="KW-0472">Membrane</keyword>
<evidence type="ECO:0000256" key="8">
    <source>
        <dbReference type="ARBA" id="ARBA00022692"/>
    </source>
</evidence>
<dbReference type="GO" id="GO:0003954">
    <property type="term" value="F:NADH dehydrogenase activity"/>
    <property type="evidence" value="ECO:0007669"/>
    <property type="project" value="TreeGrafter"/>
</dbReference>
<feature type="domain" description="NADH:quinone oxidoreductase/Mrp antiporter transmembrane" evidence="18">
    <location>
        <begin position="108"/>
        <end position="390"/>
    </location>
</feature>
<comment type="function">
    <text evidence="1">Core subunit of the mitochondrial membrane respiratory chain NADH dehydrogenase (Complex I) that is believed to belong to the minimal assembly required for catalysis. Complex I functions in the transfer of electrons from NADH to the respiratory chain. The immediate electron acceptor for the enzyme is believed to be ubiquinone.</text>
</comment>
<proteinExistence type="inferred from homology"/>
<keyword evidence="13 17" id="KW-0830">Ubiquinone</keyword>
<keyword evidence="11 17" id="KW-1133">Transmembrane helix</keyword>
<evidence type="ECO:0000256" key="17">
    <source>
        <dbReference type="RuleBase" id="RU003297"/>
    </source>
</evidence>
<feature type="transmembrane region" description="Helical" evidence="17">
    <location>
        <begin position="251"/>
        <end position="269"/>
    </location>
</feature>
<evidence type="ECO:0000256" key="15">
    <source>
        <dbReference type="ARBA" id="ARBA00023136"/>
    </source>
</evidence>
<comment type="similarity">
    <text evidence="3 17">Belongs to the complex I subunit 4 family.</text>
</comment>
<keyword evidence="9" id="KW-1278">Translocase</keyword>
<dbReference type="InterPro" id="IPR003918">
    <property type="entry name" value="NADH_UbQ_OxRdtase"/>
</dbReference>
<evidence type="ECO:0000313" key="20">
    <source>
        <dbReference type="EMBL" id="APA17424.1"/>
    </source>
</evidence>
<keyword evidence="14 17" id="KW-0496">Mitochondrion</keyword>
<comment type="function">
    <text evidence="17">Core subunit of the mitochondrial membrane respiratory chain NADH dehydrogenase (Complex I) which catalyzes electron transfer from NADH through the respiratory chain, using ubiquinone as an electron acceptor. Essential for the catalytic activity and assembly of complex I.</text>
</comment>
<feature type="transmembrane region" description="Helical" evidence="17">
    <location>
        <begin position="333"/>
        <end position="360"/>
    </location>
</feature>
<dbReference type="GO" id="GO:0042773">
    <property type="term" value="P:ATP synthesis coupled electron transport"/>
    <property type="evidence" value="ECO:0007669"/>
    <property type="project" value="InterPro"/>
</dbReference>
<dbReference type="PRINTS" id="PR01437">
    <property type="entry name" value="NUOXDRDTASE4"/>
</dbReference>
<dbReference type="AlphaFoldDB" id="A0A1I9VTV1"/>
<evidence type="ECO:0000256" key="3">
    <source>
        <dbReference type="ARBA" id="ARBA00009025"/>
    </source>
</evidence>
<keyword evidence="10 17" id="KW-0249">Electron transport</keyword>
<feature type="transmembrane region" description="Helical" evidence="17">
    <location>
        <begin position="221"/>
        <end position="239"/>
    </location>
</feature>
<comment type="subcellular location">
    <subcellularLocation>
        <location evidence="2 17">Mitochondrion membrane</location>
        <topology evidence="2 17">Multi-pass membrane protein</topology>
    </subcellularLocation>
</comment>
<feature type="transmembrane region" description="Helical" evidence="17">
    <location>
        <begin position="112"/>
        <end position="133"/>
    </location>
</feature>
<evidence type="ECO:0000256" key="12">
    <source>
        <dbReference type="ARBA" id="ARBA00023027"/>
    </source>
</evidence>
<keyword evidence="7 17" id="KW-0679">Respiratory chain</keyword>
<protein>
    <recommendedName>
        <fullName evidence="5 17">NADH-ubiquinone oxidoreductase chain 4</fullName>
        <ecNumber evidence="4 17">7.1.1.2</ecNumber>
    </recommendedName>
</protein>
<comment type="catalytic activity">
    <reaction evidence="16 17">
        <text>a ubiquinone + NADH + 5 H(+)(in) = a ubiquinol + NAD(+) + 4 H(+)(out)</text>
        <dbReference type="Rhea" id="RHEA:29091"/>
        <dbReference type="Rhea" id="RHEA-COMP:9565"/>
        <dbReference type="Rhea" id="RHEA-COMP:9566"/>
        <dbReference type="ChEBI" id="CHEBI:15378"/>
        <dbReference type="ChEBI" id="CHEBI:16389"/>
        <dbReference type="ChEBI" id="CHEBI:17976"/>
        <dbReference type="ChEBI" id="CHEBI:57540"/>
        <dbReference type="ChEBI" id="CHEBI:57945"/>
        <dbReference type="EC" id="7.1.1.2"/>
    </reaction>
</comment>
<dbReference type="EC" id="7.1.1.2" evidence="4 17"/>
<dbReference type="InterPro" id="IPR000260">
    <property type="entry name" value="NADH4_N"/>
</dbReference>
<evidence type="ECO:0000256" key="14">
    <source>
        <dbReference type="ARBA" id="ARBA00023128"/>
    </source>
</evidence>
<dbReference type="Pfam" id="PF00361">
    <property type="entry name" value="Proton_antipo_M"/>
    <property type="match status" value="1"/>
</dbReference>
<name>A0A1I9VTV1_9BILA</name>
<geneLocation type="mitochondrion" evidence="20"/>
<feature type="transmembrane region" description="Helical" evidence="17">
    <location>
        <begin position="305"/>
        <end position="326"/>
    </location>
</feature>
<dbReference type="PANTHER" id="PTHR43507:SF20">
    <property type="entry name" value="NADH-UBIQUINONE OXIDOREDUCTASE CHAIN 4"/>
    <property type="match status" value="1"/>
</dbReference>
<evidence type="ECO:0000256" key="7">
    <source>
        <dbReference type="ARBA" id="ARBA00022660"/>
    </source>
</evidence>
<dbReference type="CTD" id="4538"/>
<evidence type="ECO:0000256" key="11">
    <source>
        <dbReference type="ARBA" id="ARBA00022989"/>
    </source>
</evidence>
<feature type="transmembrane region" description="Helical" evidence="17">
    <location>
        <begin position="184"/>
        <end position="209"/>
    </location>
</feature>
<evidence type="ECO:0000256" key="2">
    <source>
        <dbReference type="ARBA" id="ARBA00004225"/>
    </source>
</evidence>
<evidence type="ECO:0000256" key="13">
    <source>
        <dbReference type="ARBA" id="ARBA00023075"/>
    </source>
</evidence>
<feature type="transmembrane region" description="Helical" evidence="17">
    <location>
        <begin position="276"/>
        <end position="299"/>
    </location>
</feature>
<dbReference type="GO" id="GO:0048039">
    <property type="term" value="F:ubiquinone binding"/>
    <property type="evidence" value="ECO:0007669"/>
    <property type="project" value="TreeGrafter"/>
</dbReference>
<feature type="transmembrane region" description="Helical" evidence="17">
    <location>
        <begin position="140"/>
        <end position="164"/>
    </location>
</feature>
<dbReference type="EMBL" id="KU975552">
    <property type="protein sequence ID" value="APA17424.1"/>
    <property type="molecule type" value="Genomic_DNA"/>
</dbReference>
<evidence type="ECO:0000256" key="4">
    <source>
        <dbReference type="ARBA" id="ARBA00012944"/>
    </source>
</evidence>
<sequence>MMKYMLPYLSFFLHKAFKEYVSMWFFFFSFFLIFVSYFINSFSFLMSGLYSGLFLLDFVSYILFILSIWLTVLLLMSSKGVRYGDKTLIFCYLCLLSMFFLMLVFFVDNVVFFYIFFELASLPTLLFIIRFGYQPERWRAGVYLIMYTFFGSIPFFICLMWWMINGLDSMSFFFSYYSYYFSNFNMFFFIGCGLAFMVKLPIFGVHIWLPKAHVEAPISGSMLLAGLLLKLGGYGYIRFFSLFNCFMNFSGYYFSIGFIGGLFACFITFRQSDLKCFIAYSSVCHMSLILGSLFTYNFISVSGSMMMMFGHGLISCGMFCLASLYYDRLSSRSFYVLGGMSSFMVCGILLWFLILGLNMGLPPFFSFWSEMSLFMSVSSWWISGTWLVIMLSFQMAGVINLFYFIGVSHGDSFSEKVNYEFKVREQVLLFMMIYPILMLFFMVSFFI</sequence>
<evidence type="ECO:0000256" key="6">
    <source>
        <dbReference type="ARBA" id="ARBA00022448"/>
    </source>
</evidence>
<reference evidence="20" key="1">
    <citation type="journal article" date="2016" name="PLoS ONE">
        <title>Mitochondrial Genomes of Kinorhyncha: trnM Duplication and New Gene Orders within Animals.</title>
        <authorList>
            <person name="Popova O.V."/>
            <person name="Mikhailov K.V."/>
            <person name="Nikitin M.A."/>
            <person name="Logacheva M.D."/>
            <person name="Penin A.A."/>
            <person name="Muntyan M.S."/>
            <person name="Kedrova O.S."/>
            <person name="Petrov N.B."/>
            <person name="Panchin Y.V."/>
            <person name="Aleoshin V.V."/>
        </authorList>
    </citation>
    <scope>NUCLEOTIDE SEQUENCE</scope>
</reference>
<evidence type="ECO:0000256" key="10">
    <source>
        <dbReference type="ARBA" id="ARBA00022982"/>
    </source>
</evidence>
<feature type="transmembrane region" description="Helical" evidence="17">
    <location>
        <begin position="380"/>
        <end position="406"/>
    </location>
</feature>
<evidence type="ECO:0000256" key="5">
    <source>
        <dbReference type="ARBA" id="ARBA00021006"/>
    </source>
</evidence>
<dbReference type="GO" id="GO:0015990">
    <property type="term" value="P:electron transport coupled proton transport"/>
    <property type="evidence" value="ECO:0007669"/>
    <property type="project" value="TreeGrafter"/>
</dbReference>
<dbReference type="RefSeq" id="YP_009318517.1">
    <property type="nucleotide sequence ID" value="NC_031873.1"/>
</dbReference>
<keyword evidence="6 17" id="KW-0813">Transport</keyword>
<feature type="transmembrane region" description="Helical" evidence="17">
    <location>
        <begin position="21"/>
        <end position="39"/>
    </location>
</feature>
<evidence type="ECO:0000256" key="1">
    <source>
        <dbReference type="ARBA" id="ARBA00003257"/>
    </source>
</evidence>
<organism evidence="20">
    <name type="scientific">Echinoderes svetlanae</name>
    <dbReference type="NCBI Taxonomy" id="1912903"/>
    <lineage>
        <taxon>Eukaryota</taxon>
        <taxon>Metazoa</taxon>
        <taxon>Ecdysozoa</taxon>
        <taxon>Scalidophora</taxon>
        <taxon>Kinorhyncha</taxon>
        <taxon>Cyclorhagida</taxon>
        <taxon>Echinoderidae</taxon>
        <taxon>Echinoderes</taxon>
    </lineage>
</organism>
<dbReference type="GO" id="GO:0008137">
    <property type="term" value="F:NADH dehydrogenase (ubiquinone) activity"/>
    <property type="evidence" value="ECO:0007669"/>
    <property type="project" value="UniProtKB-UniRule"/>
</dbReference>
<accession>A0A1I9VTV1</accession>
<evidence type="ECO:0000259" key="19">
    <source>
        <dbReference type="Pfam" id="PF01059"/>
    </source>
</evidence>
<dbReference type="Pfam" id="PF01059">
    <property type="entry name" value="Oxidored_q5_N"/>
    <property type="match status" value="1"/>
</dbReference>
<gene>
    <name evidence="20" type="primary">ND4</name>
</gene>
<evidence type="ECO:0000256" key="9">
    <source>
        <dbReference type="ARBA" id="ARBA00022967"/>
    </source>
</evidence>
<dbReference type="InterPro" id="IPR001750">
    <property type="entry name" value="ND/Mrp_TM"/>
</dbReference>
<dbReference type="GO" id="GO:0031966">
    <property type="term" value="C:mitochondrial membrane"/>
    <property type="evidence" value="ECO:0007669"/>
    <property type="project" value="UniProtKB-SubCell"/>
</dbReference>
<dbReference type="PANTHER" id="PTHR43507">
    <property type="entry name" value="NADH-UBIQUINONE OXIDOREDUCTASE CHAIN 4"/>
    <property type="match status" value="1"/>
</dbReference>
<keyword evidence="8 17" id="KW-0812">Transmembrane</keyword>
<evidence type="ECO:0000256" key="16">
    <source>
        <dbReference type="ARBA" id="ARBA00049551"/>
    </source>
</evidence>
<feature type="transmembrane region" description="Helical" evidence="17">
    <location>
        <begin position="427"/>
        <end position="446"/>
    </location>
</feature>
<feature type="transmembrane region" description="Helical" evidence="17">
    <location>
        <begin position="51"/>
        <end position="75"/>
    </location>
</feature>